<dbReference type="PROSITE" id="PS50994">
    <property type="entry name" value="INTEGRASE"/>
    <property type="match status" value="1"/>
</dbReference>
<sequence>MLSRGDLLMIKQMRIHGAHIIDIAHHVGCSERTVRRHLSTQNSVSRPPREKMKKLQPYMNWIDQRLREHVWNAEVIYQEIAQQGYTGCRTLLRKYIQPKRSLRPSKQTIRYETQPGEQLQHDWGEVDAVIAGQPCKISFAVNTLGYSRRFHVWATQSQDAEHTYESLVRAFNGFGGSVRTVLVDNQKAAVLRHSNSGEVVFNGGFLMLAKHYGFIPRACRPHRPRTKGKVERMVKYLKENFFVRYRRFDSLAHVNQQLEQWLVNVADERPLRYFATTPAERFNEERSALQSLPSQAFDTSYRDLRQVAWDGYIEVRGNRYSVPETLCGHPVSIRVTLDNELRVYADENLVASHQLKTDTHEWQTVPEHHKPLWQRSCSVAARPLTDYEELLK</sequence>
<keyword evidence="2" id="KW-0815">Transposition</keyword>
<dbReference type="Gene3D" id="3.30.420.10">
    <property type="entry name" value="Ribonuclease H-like superfamily/Ribonuclease H"/>
    <property type="match status" value="1"/>
</dbReference>
<evidence type="ECO:0000256" key="2">
    <source>
        <dbReference type="ARBA" id="ARBA00022578"/>
    </source>
</evidence>
<dbReference type="InterPro" id="IPR054353">
    <property type="entry name" value="IstA-like_C"/>
</dbReference>
<keyword evidence="4" id="KW-0233">DNA recombination</keyword>
<feature type="domain" description="Integrase catalytic" evidence="6">
    <location>
        <begin position="111"/>
        <end position="286"/>
    </location>
</feature>
<evidence type="ECO:0000313" key="7">
    <source>
        <dbReference type="EMBL" id="NIF23094.1"/>
    </source>
</evidence>
<comment type="caution">
    <text evidence="7">The sequence shown here is derived from an EMBL/GenBank/DDBJ whole genome shotgun (WGS) entry which is preliminary data.</text>
</comment>
<feature type="domain" description="HTH IS21-type" evidence="5">
    <location>
        <begin position="5"/>
        <end position="66"/>
    </location>
</feature>
<dbReference type="Proteomes" id="UP001515683">
    <property type="component" value="Unassembled WGS sequence"/>
</dbReference>
<reference evidence="7 8" key="1">
    <citation type="journal article" date="2019" name="bioRxiv">
        <title>Bacteria contribute to plant secondary compound degradation in a generalist herbivore system.</title>
        <authorList>
            <person name="Francoeur C.B."/>
            <person name="Khadempour L."/>
            <person name="Moreira-Soto R.D."/>
            <person name="Gotting K."/>
            <person name="Book A.J."/>
            <person name="Pinto-Tomas A.A."/>
            <person name="Keefover-Ring K."/>
            <person name="Currie C.R."/>
        </authorList>
    </citation>
    <scope>NUCLEOTIDE SEQUENCE [LARGE SCALE GENOMIC DNA]</scope>
    <source>
        <strain evidence="7">Acro-835</strain>
    </source>
</reference>
<dbReference type="PANTHER" id="PTHR35004:SF7">
    <property type="entry name" value="INTEGRASE PROTEIN"/>
    <property type="match status" value="1"/>
</dbReference>
<protein>
    <submittedName>
        <fullName evidence="7">IS21 family transposase</fullName>
    </submittedName>
</protein>
<evidence type="ECO:0000256" key="3">
    <source>
        <dbReference type="ARBA" id="ARBA00023125"/>
    </source>
</evidence>
<dbReference type="RefSeq" id="WP_167016156.1">
    <property type="nucleotide sequence ID" value="NZ_VWXF01000006.1"/>
</dbReference>
<proteinExistence type="inferred from homology"/>
<evidence type="ECO:0000259" key="5">
    <source>
        <dbReference type="PROSITE" id="PS50531"/>
    </source>
</evidence>
<dbReference type="InterPro" id="IPR017894">
    <property type="entry name" value="HTH_IS21_transposase_type"/>
</dbReference>
<dbReference type="Pfam" id="PF00665">
    <property type="entry name" value="rve"/>
    <property type="match status" value="1"/>
</dbReference>
<name>A0ABX0RHG5_9GAMM</name>
<dbReference type="SUPFAM" id="SSF53098">
    <property type="entry name" value="Ribonuclease H-like"/>
    <property type="match status" value="1"/>
</dbReference>
<keyword evidence="3" id="KW-0238">DNA-binding</keyword>
<dbReference type="EMBL" id="VWXF01000006">
    <property type="protein sequence ID" value="NIF23094.1"/>
    <property type="molecule type" value="Genomic_DNA"/>
</dbReference>
<evidence type="ECO:0000313" key="8">
    <source>
        <dbReference type="Proteomes" id="UP001515683"/>
    </source>
</evidence>
<evidence type="ECO:0000256" key="1">
    <source>
        <dbReference type="ARBA" id="ARBA00009277"/>
    </source>
</evidence>
<dbReference type="Pfam" id="PF22483">
    <property type="entry name" value="Mu-transpos_C_2"/>
    <property type="match status" value="1"/>
</dbReference>
<gene>
    <name evidence="7" type="ORF">F3J40_16010</name>
</gene>
<dbReference type="InterPro" id="IPR012337">
    <property type="entry name" value="RNaseH-like_sf"/>
</dbReference>
<accession>A0ABX0RHG5</accession>
<organism evidence="7 8">
    <name type="scientific">Candidatus Pantoea multigeneris</name>
    <dbReference type="NCBI Taxonomy" id="2608357"/>
    <lineage>
        <taxon>Bacteria</taxon>
        <taxon>Pseudomonadati</taxon>
        <taxon>Pseudomonadota</taxon>
        <taxon>Gammaproteobacteria</taxon>
        <taxon>Enterobacterales</taxon>
        <taxon>Erwiniaceae</taxon>
        <taxon>Pantoea</taxon>
    </lineage>
</organism>
<keyword evidence="8" id="KW-1185">Reference proteome</keyword>
<evidence type="ECO:0000259" key="6">
    <source>
        <dbReference type="PROSITE" id="PS50994"/>
    </source>
</evidence>
<dbReference type="NCBIfam" id="NF033546">
    <property type="entry name" value="transpos_IS21"/>
    <property type="match status" value="1"/>
</dbReference>
<comment type="similarity">
    <text evidence="1">Belongs to the transposase IS21/IS408/IS1162 family.</text>
</comment>
<dbReference type="InterPro" id="IPR001584">
    <property type="entry name" value="Integrase_cat-core"/>
</dbReference>
<evidence type="ECO:0000256" key="4">
    <source>
        <dbReference type="ARBA" id="ARBA00023172"/>
    </source>
</evidence>
<dbReference type="PROSITE" id="PS50531">
    <property type="entry name" value="HTH_IS21"/>
    <property type="match status" value="1"/>
</dbReference>
<dbReference type="InterPro" id="IPR036397">
    <property type="entry name" value="RNaseH_sf"/>
</dbReference>
<dbReference type="PANTHER" id="PTHR35004">
    <property type="entry name" value="TRANSPOSASE RV3428C-RELATED"/>
    <property type="match status" value="1"/>
</dbReference>